<dbReference type="GO" id="GO:0008237">
    <property type="term" value="F:metallopeptidase activity"/>
    <property type="evidence" value="ECO:0007669"/>
    <property type="project" value="UniProtKB-KW"/>
</dbReference>
<reference evidence="2 4" key="1">
    <citation type="journal article" date="2014" name="BMC Genomics">
        <title>Genome sequence of Anopheles sinensis provides insight into genetics basis of mosquito competence for malaria parasites.</title>
        <authorList>
            <person name="Zhou D."/>
            <person name="Zhang D."/>
            <person name="Ding G."/>
            <person name="Shi L."/>
            <person name="Hou Q."/>
            <person name="Ye Y."/>
            <person name="Xu Y."/>
            <person name="Zhou H."/>
            <person name="Xiong C."/>
            <person name="Li S."/>
            <person name="Yu J."/>
            <person name="Hong S."/>
            <person name="Yu X."/>
            <person name="Zou P."/>
            <person name="Chen C."/>
            <person name="Chang X."/>
            <person name="Wang W."/>
            <person name="Lv Y."/>
            <person name="Sun Y."/>
            <person name="Ma L."/>
            <person name="Shen B."/>
            <person name="Zhu C."/>
        </authorList>
    </citation>
    <scope>NUCLEOTIDE SEQUENCE [LARGE SCALE GENOMIC DNA]</scope>
</reference>
<feature type="compositionally biased region" description="Pro residues" evidence="1">
    <location>
        <begin position="22"/>
        <end position="32"/>
    </location>
</feature>
<dbReference type="EMBL" id="KE525352">
    <property type="protein sequence ID" value="KFB51518.1"/>
    <property type="molecule type" value="Genomic_DNA"/>
</dbReference>
<keyword evidence="2" id="KW-0378">Hydrolase</keyword>
<dbReference type="VEuPathDB" id="VectorBase:ASIC019579"/>
<keyword evidence="4" id="KW-1185">Reference proteome</keyword>
<evidence type="ECO:0000313" key="3">
    <source>
        <dbReference type="EnsemblMetazoa" id="ASIC019579-PA"/>
    </source>
</evidence>
<dbReference type="EnsemblMetazoa" id="ASIC019579-RA">
    <property type="protein sequence ID" value="ASIC019579-PA"/>
    <property type="gene ID" value="ASIC019579"/>
</dbReference>
<keyword evidence="2" id="KW-0645">Protease</keyword>
<evidence type="ECO:0000313" key="2">
    <source>
        <dbReference type="EMBL" id="KFB51518.1"/>
    </source>
</evidence>
<accession>A0A084WMS4</accession>
<evidence type="ECO:0000256" key="1">
    <source>
        <dbReference type="SAM" id="MobiDB-lite"/>
    </source>
</evidence>
<dbReference type="AlphaFoldDB" id="A0A084WMS4"/>
<protein>
    <submittedName>
        <fullName evidence="2 3">Zinc metalloprotease</fullName>
    </submittedName>
</protein>
<dbReference type="GO" id="GO:0006508">
    <property type="term" value="P:proteolysis"/>
    <property type="evidence" value="ECO:0007669"/>
    <property type="project" value="UniProtKB-KW"/>
</dbReference>
<organism evidence="2">
    <name type="scientific">Anopheles sinensis</name>
    <name type="common">Mosquito</name>
    <dbReference type="NCBI Taxonomy" id="74873"/>
    <lineage>
        <taxon>Eukaryota</taxon>
        <taxon>Metazoa</taxon>
        <taxon>Ecdysozoa</taxon>
        <taxon>Arthropoda</taxon>
        <taxon>Hexapoda</taxon>
        <taxon>Insecta</taxon>
        <taxon>Pterygota</taxon>
        <taxon>Neoptera</taxon>
        <taxon>Endopterygota</taxon>
        <taxon>Diptera</taxon>
        <taxon>Nematocera</taxon>
        <taxon>Culicoidea</taxon>
        <taxon>Culicidae</taxon>
        <taxon>Anophelinae</taxon>
        <taxon>Anopheles</taxon>
    </lineage>
</organism>
<dbReference type="Proteomes" id="UP000030765">
    <property type="component" value="Unassembled WGS sequence"/>
</dbReference>
<name>A0A084WMS4_ANOSI</name>
<feature type="region of interest" description="Disordered" evidence="1">
    <location>
        <begin position="1"/>
        <end position="106"/>
    </location>
</feature>
<sequence>MVPTMRGWHIGRCKITDHKPSPPDSQPKPPISTPKRRPPSRVPNFPFAQITRYDECGTNSLMTAGSGKEGKEGPLVQPGAPSAPSAPTPNEFCRKGGKGARSWGARARHLSGKTGPWFDPRFVV</sequence>
<reference evidence="3" key="2">
    <citation type="submission" date="2020-05" db="UniProtKB">
        <authorList>
            <consortium name="EnsemblMetazoa"/>
        </authorList>
    </citation>
    <scope>IDENTIFICATION</scope>
</reference>
<evidence type="ECO:0000313" key="4">
    <source>
        <dbReference type="Proteomes" id="UP000030765"/>
    </source>
</evidence>
<keyword evidence="2" id="KW-0482">Metalloprotease</keyword>
<proteinExistence type="predicted"/>
<dbReference type="EMBL" id="ATLV01024506">
    <property type="status" value="NOT_ANNOTATED_CDS"/>
    <property type="molecule type" value="Genomic_DNA"/>
</dbReference>
<gene>
    <name evidence="2" type="ORF">ZHAS_00019579</name>
</gene>